<dbReference type="PANTHER" id="PTHR11851:SF49">
    <property type="entry name" value="MITOCHONDRIAL-PROCESSING PEPTIDASE SUBUNIT ALPHA"/>
    <property type="match status" value="1"/>
</dbReference>
<dbReference type="Gene3D" id="3.30.830.10">
    <property type="entry name" value="Metalloenzyme, LuxS/M16 peptidase-like"/>
    <property type="match status" value="2"/>
</dbReference>
<name>A0A0G1RH93_9BACT</name>
<dbReference type="PROSITE" id="PS00143">
    <property type="entry name" value="INSULINASE"/>
    <property type="match status" value="1"/>
</dbReference>
<evidence type="ECO:0000313" key="5">
    <source>
        <dbReference type="EMBL" id="KKU56526.1"/>
    </source>
</evidence>
<dbReference type="InterPro" id="IPR050361">
    <property type="entry name" value="MPP/UQCRC_Complex"/>
</dbReference>
<dbReference type="GO" id="GO:0046872">
    <property type="term" value="F:metal ion binding"/>
    <property type="evidence" value="ECO:0007669"/>
    <property type="project" value="InterPro"/>
</dbReference>
<evidence type="ECO:0000313" key="6">
    <source>
        <dbReference type="Proteomes" id="UP000034307"/>
    </source>
</evidence>
<dbReference type="EMBL" id="LCNO01000035">
    <property type="protein sequence ID" value="KKU56526.1"/>
    <property type="molecule type" value="Genomic_DNA"/>
</dbReference>
<dbReference type="STRING" id="1618358.UX80_C0035G0001"/>
<proteinExistence type="inferred from homology"/>
<evidence type="ECO:0000256" key="1">
    <source>
        <dbReference type="ARBA" id="ARBA00007261"/>
    </source>
</evidence>
<reference evidence="5 6" key="1">
    <citation type="journal article" date="2015" name="Nature">
        <title>rRNA introns, odd ribosomes, and small enigmatic genomes across a large radiation of phyla.</title>
        <authorList>
            <person name="Brown C.T."/>
            <person name="Hug L.A."/>
            <person name="Thomas B.C."/>
            <person name="Sharon I."/>
            <person name="Castelle C.J."/>
            <person name="Singh A."/>
            <person name="Wilkins M.J."/>
            <person name="Williams K.H."/>
            <person name="Banfield J.F."/>
        </authorList>
    </citation>
    <scope>NUCLEOTIDE SEQUENCE [LARGE SCALE GENOMIC DNA]</scope>
</reference>
<feature type="non-terminal residue" evidence="5">
    <location>
        <position position="353"/>
    </location>
</feature>
<dbReference type="PANTHER" id="PTHR11851">
    <property type="entry name" value="METALLOPROTEASE"/>
    <property type="match status" value="1"/>
</dbReference>
<sequence length="353" mass="39382">MSKSFEFYRLKNGVRVVLVPMSGVKSVGVGVYVGTGSRHETEKVNGISHFLEHMVFKGTKKFPTPADTSYLEGLGAIQNAWTDVDATAYWCKLPSDKWREGLEMVKELALYPTIPSKDLEIERGVILEEIQRRNDRPDELVAEGLQAVMFPNSALGRPTLGRSEIIKGLCRADFLEYHQSQYRSANVVVSLAGNLASSVKRSVADWFGKLPEGKARGFEKVGKVGRGLKIVNKKLANQAHVELGVQGVNVTDPRRFALTILTSYLGQGLSSRLFMELREKRGLCYAVQASESRWRDTGEWDVYAGVNIDKLEEALVGILSELSRTKQTKLTKKELAQTKEKIRGPIIYSMEDP</sequence>
<dbReference type="Pfam" id="PF00675">
    <property type="entry name" value="Peptidase_M16"/>
    <property type="match status" value="1"/>
</dbReference>
<dbReference type="InterPro" id="IPR011765">
    <property type="entry name" value="Pept_M16_N"/>
</dbReference>
<dbReference type="InterPro" id="IPR011249">
    <property type="entry name" value="Metalloenz_LuxS/M16"/>
</dbReference>
<comment type="similarity">
    <text evidence="1 2">Belongs to the peptidase M16 family.</text>
</comment>
<dbReference type="GO" id="GO:0004222">
    <property type="term" value="F:metalloendopeptidase activity"/>
    <property type="evidence" value="ECO:0007669"/>
    <property type="project" value="InterPro"/>
</dbReference>
<evidence type="ECO:0000259" key="3">
    <source>
        <dbReference type="Pfam" id="PF00675"/>
    </source>
</evidence>
<evidence type="ECO:0000259" key="4">
    <source>
        <dbReference type="Pfam" id="PF05193"/>
    </source>
</evidence>
<feature type="domain" description="Peptidase M16 N-terminal" evidence="3">
    <location>
        <begin position="16"/>
        <end position="161"/>
    </location>
</feature>
<dbReference type="AlphaFoldDB" id="A0A0G1RH93"/>
<accession>A0A0G1RH93</accession>
<dbReference type="GO" id="GO:0006508">
    <property type="term" value="P:proteolysis"/>
    <property type="evidence" value="ECO:0007669"/>
    <property type="project" value="InterPro"/>
</dbReference>
<comment type="caution">
    <text evidence="5">The sequence shown here is derived from an EMBL/GenBank/DDBJ whole genome shotgun (WGS) entry which is preliminary data.</text>
</comment>
<organism evidence="5 6">
    <name type="scientific">Candidatus Amesbacteria bacterium GW2011_GWA2_47_11b</name>
    <dbReference type="NCBI Taxonomy" id="1618358"/>
    <lineage>
        <taxon>Bacteria</taxon>
        <taxon>Candidatus Amesiibacteriota</taxon>
    </lineage>
</organism>
<dbReference type="InterPro" id="IPR001431">
    <property type="entry name" value="Pept_M16_Zn_BS"/>
</dbReference>
<gene>
    <name evidence="5" type="ORF">UX80_C0035G0001</name>
</gene>
<dbReference type="InterPro" id="IPR007863">
    <property type="entry name" value="Peptidase_M16_C"/>
</dbReference>
<dbReference type="SUPFAM" id="SSF63411">
    <property type="entry name" value="LuxS/MPP-like metallohydrolase"/>
    <property type="match status" value="2"/>
</dbReference>
<feature type="domain" description="Peptidase M16 C-terminal" evidence="4">
    <location>
        <begin position="171"/>
        <end position="341"/>
    </location>
</feature>
<dbReference type="Pfam" id="PF05193">
    <property type="entry name" value="Peptidase_M16_C"/>
    <property type="match status" value="1"/>
</dbReference>
<dbReference type="Proteomes" id="UP000034307">
    <property type="component" value="Unassembled WGS sequence"/>
</dbReference>
<evidence type="ECO:0000256" key="2">
    <source>
        <dbReference type="RuleBase" id="RU004447"/>
    </source>
</evidence>
<protein>
    <submittedName>
        <fullName evidence="5">Peptidase M16 domain protein</fullName>
    </submittedName>
</protein>